<sequence>MSKRIDEDAFNGLNNLYRLNISEISITEFNNTLRHLPSLKELDVGNGKLQHVDESDLEAQNEKLERLILRNNQLTTLSRNVLENMKSLSILDLSNNQWLCDENMEAVVEEIELKYKEAILLDQEFVLLHANETTCNRPHSLQGQVIMNVIKDSFKMYNSSEDVIYSMTSTMSTMDNIKIEDISTNILNKFLAVS</sequence>
<dbReference type="STRING" id="387005.A0A183HTV4"/>
<reference evidence="4 5" key="2">
    <citation type="submission" date="2018-11" db="EMBL/GenBank/DDBJ databases">
        <authorList>
            <consortium name="Pathogen Informatics"/>
        </authorList>
    </citation>
    <scope>NUCLEOTIDE SEQUENCE [LARGE SCALE GENOMIC DNA]</scope>
</reference>
<accession>A0A183HTV4</accession>
<evidence type="ECO:0000313" key="4">
    <source>
        <dbReference type="EMBL" id="VDO72353.1"/>
    </source>
</evidence>
<reference evidence="6" key="1">
    <citation type="submission" date="2016-06" db="UniProtKB">
        <authorList>
            <consortium name="WormBaseParasite"/>
        </authorList>
    </citation>
    <scope>IDENTIFICATION</scope>
</reference>
<dbReference type="Pfam" id="PF13855">
    <property type="entry name" value="LRR_8"/>
    <property type="match status" value="1"/>
</dbReference>
<keyword evidence="1" id="KW-0433">Leucine-rich repeat</keyword>
<dbReference type="AlphaFoldDB" id="A0A183HTV4"/>
<organism evidence="6">
    <name type="scientific">Onchocerca flexuosa</name>
    <dbReference type="NCBI Taxonomy" id="387005"/>
    <lineage>
        <taxon>Eukaryota</taxon>
        <taxon>Metazoa</taxon>
        <taxon>Ecdysozoa</taxon>
        <taxon>Nematoda</taxon>
        <taxon>Chromadorea</taxon>
        <taxon>Rhabditida</taxon>
        <taxon>Spirurina</taxon>
        <taxon>Spiruromorpha</taxon>
        <taxon>Filarioidea</taxon>
        <taxon>Onchocercidae</taxon>
        <taxon>Onchocerca</taxon>
    </lineage>
</organism>
<dbReference type="InterPro" id="IPR032675">
    <property type="entry name" value="LRR_dom_sf"/>
</dbReference>
<evidence type="ECO:0000256" key="2">
    <source>
        <dbReference type="ARBA" id="ARBA00022729"/>
    </source>
</evidence>
<evidence type="ECO:0000256" key="3">
    <source>
        <dbReference type="ARBA" id="ARBA00022737"/>
    </source>
</evidence>
<dbReference type="Gene3D" id="3.80.10.10">
    <property type="entry name" value="Ribonuclease Inhibitor"/>
    <property type="match status" value="1"/>
</dbReference>
<dbReference type="WBParaSite" id="OFLC_0001091601-mRNA-1">
    <property type="protein sequence ID" value="OFLC_0001091601-mRNA-1"/>
    <property type="gene ID" value="OFLC_0001091601"/>
</dbReference>
<dbReference type="SUPFAM" id="SSF52058">
    <property type="entry name" value="L domain-like"/>
    <property type="match status" value="1"/>
</dbReference>
<evidence type="ECO:0000313" key="5">
    <source>
        <dbReference type="Proteomes" id="UP000267606"/>
    </source>
</evidence>
<dbReference type="InterPro" id="IPR001611">
    <property type="entry name" value="Leu-rich_rpt"/>
</dbReference>
<gene>
    <name evidence="4" type="ORF">OFLC_LOCUS10913</name>
</gene>
<dbReference type="Proteomes" id="UP000267606">
    <property type="component" value="Unassembled WGS sequence"/>
</dbReference>
<keyword evidence="2" id="KW-0732">Signal</keyword>
<proteinExistence type="predicted"/>
<dbReference type="PANTHER" id="PTHR24369:SF210">
    <property type="entry name" value="CHAOPTIN-RELATED"/>
    <property type="match status" value="1"/>
</dbReference>
<evidence type="ECO:0000256" key="1">
    <source>
        <dbReference type="ARBA" id="ARBA00022614"/>
    </source>
</evidence>
<dbReference type="InterPro" id="IPR050541">
    <property type="entry name" value="LRR_TM_domain-containing"/>
</dbReference>
<name>A0A183HTV4_9BILA</name>
<keyword evidence="3" id="KW-0677">Repeat</keyword>
<keyword evidence="5" id="KW-1185">Reference proteome</keyword>
<dbReference type="EMBL" id="UZAJ01015123">
    <property type="protein sequence ID" value="VDO72353.1"/>
    <property type="molecule type" value="Genomic_DNA"/>
</dbReference>
<dbReference type="GO" id="GO:0005886">
    <property type="term" value="C:plasma membrane"/>
    <property type="evidence" value="ECO:0007669"/>
    <property type="project" value="TreeGrafter"/>
</dbReference>
<evidence type="ECO:0000313" key="6">
    <source>
        <dbReference type="WBParaSite" id="OFLC_0001091601-mRNA-1"/>
    </source>
</evidence>
<protein>
    <submittedName>
        <fullName evidence="6">Leucine Rich repeat-containing domain protein</fullName>
    </submittedName>
</protein>
<dbReference type="PANTHER" id="PTHR24369">
    <property type="entry name" value="ANTIGEN BSP, PUTATIVE-RELATED"/>
    <property type="match status" value="1"/>
</dbReference>